<protein>
    <submittedName>
        <fullName evidence="1">Uncharacterized protein</fullName>
    </submittedName>
</protein>
<evidence type="ECO:0000313" key="1">
    <source>
        <dbReference type="EMBL" id="JAD97983.1"/>
    </source>
</evidence>
<dbReference type="AlphaFoldDB" id="A0A0A9EG44"/>
<sequence>MKYQKVHPKVHNYAGWSPGLQVEHQVNQIGTHLHLSQSHQLWLPHLPI</sequence>
<reference evidence="1" key="1">
    <citation type="submission" date="2014-09" db="EMBL/GenBank/DDBJ databases">
        <authorList>
            <person name="Magalhaes I.L.F."/>
            <person name="Oliveira U."/>
            <person name="Santos F.R."/>
            <person name="Vidigal T.H.D.A."/>
            <person name="Brescovit A.D."/>
            <person name="Santos A.J."/>
        </authorList>
    </citation>
    <scope>NUCLEOTIDE SEQUENCE</scope>
    <source>
        <tissue evidence="1">Shoot tissue taken approximately 20 cm above the soil surface</tissue>
    </source>
</reference>
<dbReference type="EMBL" id="GBRH01199912">
    <property type="protein sequence ID" value="JAD97983.1"/>
    <property type="molecule type" value="Transcribed_RNA"/>
</dbReference>
<name>A0A0A9EG44_ARUDO</name>
<accession>A0A0A9EG44</accession>
<proteinExistence type="predicted"/>
<reference evidence="1" key="2">
    <citation type="journal article" date="2015" name="Data Brief">
        <title>Shoot transcriptome of the giant reed, Arundo donax.</title>
        <authorList>
            <person name="Barrero R.A."/>
            <person name="Guerrero F.D."/>
            <person name="Moolhuijzen P."/>
            <person name="Goolsby J.A."/>
            <person name="Tidwell J."/>
            <person name="Bellgard S.E."/>
            <person name="Bellgard M.I."/>
        </authorList>
    </citation>
    <scope>NUCLEOTIDE SEQUENCE</scope>
    <source>
        <tissue evidence="1">Shoot tissue taken approximately 20 cm above the soil surface</tissue>
    </source>
</reference>
<organism evidence="1">
    <name type="scientific">Arundo donax</name>
    <name type="common">Giant reed</name>
    <name type="synonym">Donax arundinaceus</name>
    <dbReference type="NCBI Taxonomy" id="35708"/>
    <lineage>
        <taxon>Eukaryota</taxon>
        <taxon>Viridiplantae</taxon>
        <taxon>Streptophyta</taxon>
        <taxon>Embryophyta</taxon>
        <taxon>Tracheophyta</taxon>
        <taxon>Spermatophyta</taxon>
        <taxon>Magnoliopsida</taxon>
        <taxon>Liliopsida</taxon>
        <taxon>Poales</taxon>
        <taxon>Poaceae</taxon>
        <taxon>PACMAD clade</taxon>
        <taxon>Arundinoideae</taxon>
        <taxon>Arundineae</taxon>
        <taxon>Arundo</taxon>
    </lineage>
</organism>